<evidence type="ECO:0000313" key="6">
    <source>
        <dbReference type="EMBL" id="HFH29419.1"/>
    </source>
</evidence>
<proteinExistence type="predicted"/>
<evidence type="ECO:0000256" key="4">
    <source>
        <dbReference type="PROSITE-ProRule" id="PRU00335"/>
    </source>
</evidence>
<evidence type="ECO:0000256" key="2">
    <source>
        <dbReference type="ARBA" id="ARBA00023125"/>
    </source>
</evidence>
<keyword evidence="2 4" id="KW-0238">DNA-binding</keyword>
<accession>A0A7C3HXC0</accession>
<reference evidence="6" key="1">
    <citation type="journal article" date="2020" name="mSystems">
        <title>Genome- and Community-Level Interaction Insights into Carbon Utilization and Element Cycling Functions of Hydrothermarchaeota in Hydrothermal Sediment.</title>
        <authorList>
            <person name="Zhou Z."/>
            <person name="Liu Y."/>
            <person name="Xu W."/>
            <person name="Pan J."/>
            <person name="Luo Z.H."/>
            <person name="Li M."/>
        </authorList>
    </citation>
    <scope>NUCLEOTIDE SEQUENCE [LARGE SCALE GENOMIC DNA]</scope>
    <source>
        <strain evidence="6">SpSt-503</strain>
    </source>
</reference>
<dbReference type="PRINTS" id="PR00455">
    <property type="entry name" value="HTHTETR"/>
</dbReference>
<dbReference type="PANTHER" id="PTHR30055">
    <property type="entry name" value="HTH-TYPE TRANSCRIPTIONAL REGULATOR RUTR"/>
    <property type="match status" value="1"/>
</dbReference>
<evidence type="ECO:0000259" key="5">
    <source>
        <dbReference type="PROSITE" id="PS50977"/>
    </source>
</evidence>
<dbReference type="PROSITE" id="PS50977">
    <property type="entry name" value="HTH_TETR_2"/>
    <property type="match status" value="1"/>
</dbReference>
<evidence type="ECO:0000256" key="1">
    <source>
        <dbReference type="ARBA" id="ARBA00023015"/>
    </source>
</evidence>
<gene>
    <name evidence="6" type="ORF">ENS59_07890</name>
</gene>
<comment type="caution">
    <text evidence="6">The sequence shown here is derived from an EMBL/GenBank/DDBJ whole genome shotgun (WGS) entry which is preliminary data.</text>
</comment>
<dbReference type="GO" id="GO:0000976">
    <property type="term" value="F:transcription cis-regulatory region binding"/>
    <property type="evidence" value="ECO:0007669"/>
    <property type="project" value="TreeGrafter"/>
</dbReference>
<dbReference type="InterPro" id="IPR001647">
    <property type="entry name" value="HTH_TetR"/>
</dbReference>
<feature type="DNA-binding region" description="H-T-H motif" evidence="4">
    <location>
        <begin position="45"/>
        <end position="64"/>
    </location>
</feature>
<dbReference type="PANTHER" id="PTHR30055:SF234">
    <property type="entry name" value="HTH-TYPE TRANSCRIPTIONAL REGULATOR BETI"/>
    <property type="match status" value="1"/>
</dbReference>
<dbReference type="SUPFAM" id="SSF46689">
    <property type="entry name" value="Homeodomain-like"/>
    <property type="match status" value="1"/>
</dbReference>
<dbReference type="InterPro" id="IPR009057">
    <property type="entry name" value="Homeodomain-like_sf"/>
</dbReference>
<dbReference type="GO" id="GO:0003700">
    <property type="term" value="F:DNA-binding transcription factor activity"/>
    <property type="evidence" value="ECO:0007669"/>
    <property type="project" value="TreeGrafter"/>
</dbReference>
<sequence length="214" mass="23997">MTVNTVNFLEIWRRSVENLEPADTRTRILDAAEKIARNQGLNALSMRAIADRIGLSAPAAYRHFQSKDRIIQAMIERGYNRFIQGLKAARQNAKSPEEILAATSRYYLQFWVQDRTGFRLASEWSRNSPSLTGTAIGTGSFGDLPDLVKAILAGSRTPEEITRISRWTAATLYGLTLSLVQDETIPRAKETEYIDSATDFLMRTIRASSLSSIH</sequence>
<feature type="domain" description="HTH tetR-type" evidence="5">
    <location>
        <begin position="22"/>
        <end position="82"/>
    </location>
</feature>
<dbReference type="Pfam" id="PF00440">
    <property type="entry name" value="TetR_N"/>
    <property type="match status" value="1"/>
</dbReference>
<dbReference type="EMBL" id="DSVL01000244">
    <property type="protein sequence ID" value="HFH29419.1"/>
    <property type="molecule type" value="Genomic_DNA"/>
</dbReference>
<dbReference type="AlphaFoldDB" id="A0A7C3HXC0"/>
<dbReference type="Gene3D" id="1.10.357.10">
    <property type="entry name" value="Tetracycline Repressor, domain 2"/>
    <property type="match status" value="1"/>
</dbReference>
<name>A0A7C3HXC0_9SPIR</name>
<evidence type="ECO:0000256" key="3">
    <source>
        <dbReference type="ARBA" id="ARBA00023163"/>
    </source>
</evidence>
<dbReference type="InterPro" id="IPR050109">
    <property type="entry name" value="HTH-type_TetR-like_transc_reg"/>
</dbReference>
<dbReference type="InterPro" id="IPR023772">
    <property type="entry name" value="DNA-bd_HTH_TetR-type_CS"/>
</dbReference>
<dbReference type="PROSITE" id="PS01081">
    <property type="entry name" value="HTH_TETR_1"/>
    <property type="match status" value="1"/>
</dbReference>
<keyword evidence="1" id="KW-0805">Transcription regulation</keyword>
<organism evidence="6">
    <name type="scientific">Gracilinema caldarium</name>
    <dbReference type="NCBI Taxonomy" id="215591"/>
    <lineage>
        <taxon>Bacteria</taxon>
        <taxon>Pseudomonadati</taxon>
        <taxon>Spirochaetota</taxon>
        <taxon>Spirochaetia</taxon>
        <taxon>Spirochaetales</taxon>
        <taxon>Breznakiellaceae</taxon>
        <taxon>Gracilinema</taxon>
    </lineage>
</organism>
<keyword evidence="3" id="KW-0804">Transcription</keyword>
<protein>
    <submittedName>
        <fullName evidence="6">TetR/AcrR family transcriptional regulator</fullName>
    </submittedName>
</protein>